<evidence type="ECO:0000313" key="3">
    <source>
        <dbReference type="EnsemblMetazoa" id="RPRC004145-PA"/>
    </source>
</evidence>
<dbReference type="AlphaFoldDB" id="T1HJC2"/>
<evidence type="ECO:0000313" key="4">
    <source>
        <dbReference type="Proteomes" id="UP000015103"/>
    </source>
</evidence>
<name>T1HJC2_RHOPR</name>
<protein>
    <recommendedName>
        <fullName evidence="2">EDRF1 N-terminal domain-containing protein</fullName>
    </recommendedName>
</protein>
<dbReference type="InParanoid" id="T1HJC2"/>
<keyword evidence="4" id="KW-1185">Reference proteome</keyword>
<organism evidence="3 4">
    <name type="scientific">Rhodnius prolixus</name>
    <name type="common">Triatomid bug</name>
    <dbReference type="NCBI Taxonomy" id="13249"/>
    <lineage>
        <taxon>Eukaryota</taxon>
        <taxon>Metazoa</taxon>
        <taxon>Ecdysozoa</taxon>
        <taxon>Arthropoda</taxon>
        <taxon>Hexapoda</taxon>
        <taxon>Insecta</taxon>
        <taxon>Pterygota</taxon>
        <taxon>Neoptera</taxon>
        <taxon>Paraneoptera</taxon>
        <taxon>Hemiptera</taxon>
        <taxon>Heteroptera</taxon>
        <taxon>Panheteroptera</taxon>
        <taxon>Cimicomorpha</taxon>
        <taxon>Reduviidae</taxon>
        <taxon>Triatominae</taxon>
        <taxon>Rhodnius</taxon>
    </lineage>
</organism>
<reference evidence="3" key="1">
    <citation type="submission" date="2015-05" db="UniProtKB">
        <authorList>
            <consortium name="EnsemblMetazoa"/>
        </authorList>
    </citation>
    <scope>IDENTIFICATION</scope>
</reference>
<dbReference type="EnsemblMetazoa" id="RPRC004145-RA">
    <property type="protein sequence ID" value="RPRC004145-PA"/>
    <property type="gene ID" value="RPRC004145"/>
</dbReference>
<feature type="region of interest" description="Disordered" evidence="1">
    <location>
        <begin position="239"/>
        <end position="307"/>
    </location>
</feature>
<dbReference type="InterPro" id="IPR056582">
    <property type="entry name" value="EDRF1_N"/>
</dbReference>
<dbReference type="GO" id="GO:0045893">
    <property type="term" value="P:positive regulation of DNA-templated transcription"/>
    <property type="evidence" value="ECO:0007669"/>
    <property type="project" value="TreeGrafter"/>
</dbReference>
<accession>T1HJC2</accession>
<sequence length="307" mass="34443">MSKCTGKWSCAIILDGIVQKYELIKTEDLPHLPDAKFSPKLIRDVAQNILSFLKSNATKAGHTYWLFKGTNDDAVKLYDLTSLCSDSLEEKGQNPFTVPVGMLLYRVARNMKASGDASQAATIRILLKNCLSLLDKEKYPQIVTSAHYMLSDVYVPSETDPSAPELQVLPQNDGQSDQGTMYDDCEEGISEVPVTDLVSTYSHSESKYNQPPPMTDCLEERCKLALQHAGEGINGLQYFDLQDKPNEKETRSEEEPKMAKPFEAIPMPYEKLDPGNKKEAEKGKRKKKKNNEIKRENRDTSPDVDGE</sequence>
<dbReference type="eggNOG" id="ENOG502QTNC">
    <property type="taxonomic scope" value="Eukaryota"/>
</dbReference>
<dbReference type="STRING" id="13249.T1HJC2"/>
<dbReference type="Pfam" id="PF23788">
    <property type="entry name" value="EDRF1_N"/>
    <property type="match status" value="1"/>
</dbReference>
<feature type="domain" description="EDRF1 N-terminal" evidence="2">
    <location>
        <begin position="14"/>
        <end position="204"/>
    </location>
</feature>
<dbReference type="EMBL" id="ACPB03022859">
    <property type="status" value="NOT_ANNOTATED_CDS"/>
    <property type="molecule type" value="Genomic_DNA"/>
</dbReference>
<evidence type="ECO:0000256" key="1">
    <source>
        <dbReference type="SAM" id="MobiDB-lite"/>
    </source>
</evidence>
<feature type="compositionally biased region" description="Basic and acidic residues" evidence="1">
    <location>
        <begin position="241"/>
        <end position="260"/>
    </location>
</feature>
<feature type="compositionally biased region" description="Basic and acidic residues" evidence="1">
    <location>
        <begin position="270"/>
        <end position="282"/>
    </location>
</feature>
<dbReference type="VEuPathDB" id="VectorBase:RPRC004145"/>
<dbReference type="PANTHER" id="PTHR15000">
    <property type="entry name" value="ERYTHROID DIFFERENTIATION-RELATED FACTOR 1"/>
    <property type="match status" value="1"/>
</dbReference>
<feature type="compositionally biased region" description="Basic and acidic residues" evidence="1">
    <location>
        <begin position="290"/>
        <end position="301"/>
    </location>
</feature>
<proteinExistence type="predicted"/>
<dbReference type="HOGENOM" id="CLU_907872_0_0_1"/>
<dbReference type="Proteomes" id="UP000015103">
    <property type="component" value="Unassembled WGS sequence"/>
</dbReference>
<dbReference type="PANTHER" id="PTHR15000:SF1">
    <property type="entry name" value="ERYTHROID DIFFERENTIATION-RELATED FACTOR 1"/>
    <property type="match status" value="1"/>
</dbReference>
<evidence type="ECO:0000259" key="2">
    <source>
        <dbReference type="Pfam" id="PF23788"/>
    </source>
</evidence>